<reference evidence="1" key="1">
    <citation type="submission" date="2015-11" db="EMBL/GenBank/DDBJ databases">
        <title>De novo transcriptome assembly of four potential Pierce s Disease insect vectors from Arizona vineyards.</title>
        <authorList>
            <person name="Tassone E.E."/>
        </authorList>
    </citation>
    <scope>NUCLEOTIDE SEQUENCE</scope>
</reference>
<evidence type="ECO:0000313" key="1">
    <source>
        <dbReference type="EMBL" id="JAT33314.1"/>
    </source>
</evidence>
<evidence type="ECO:0008006" key="2">
    <source>
        <dbReference type="Google" id="ProtNLM"/>
    </source>
</evidence>
<proteinExistence type="predicted"/>
<protein>
    <recommendedName>
        <fullName evidence="2">Armadillo repeat-containing protein 1</fullName>
    </recommendedName>
</protein>
<dbReference type="EMBL" id="GEBQ01006663">
    <property type="protein sequence ID" value="JAT33314.1"/>
    <property type="molecule type" value="Transcribed_RNA"/>
</dbReference>
<gene>
    <name evidence="1" type="ORF">g.5608</name>
</gene>
<sequence>MADDFLDIVTKYNSVAKILSGRSVLVKDTTMLPFLAYCLISSDSSLQVVDLAVETLCLLARNDCNITQLSETFGITAAVDFTMARDDLPEDTREKAIQLQKRLTCREGPAYCTRSKTKVQQLGSDSATTTKLLTLHVHGLSKESRQSVEVAVIRVRGVVSVVLDVVHQRCTVRVSQTLSAFDIATAIFEGTGLQTQLVSKNTFGQEVLKPLLESSTLDSEDDLPPYLSEEDSPVKEKAVSQMFLIKDRTSHWLNSAVGFLQKSFYW</sequence>
<accession>A0A1B6MBQ1</accession>
<dbReference type="PANTHER" id="PTHR28592">
    <property type="entry name" value="ARMADILLO REPEAT-CONTAINING PROTEIN 1"/>
    <property type="match status" value="1"/>
</dbReference>
<name>A0A1B6MBQ1_9HEMI</name>
<organism evidence="1">
    <name type="scientific">Graphocephala atropunctata</name>
    <dbReference type="NCBI Taxonomy" id="36148"/>
    <lineage>
        <taxon>Eukaryota</taxon>
        <taxon>Metazoa</taxon>
        <taxon>Ecdysozoa</taxon>
        <taxon>Arthropoda</taxon>
        <taxon>Hexapoda</taxon>
        <taxon>Insecta</taxon>
        <taxon>Pterygota</taxon>
        <taxon>Neoptera</taxon>
        <taxon>Paraneoptera</taxon>
        <taxon>Hemiptera</taxon>
        <taxon>Auchenorrhyncha</taxon>
        <taxon>Membracoidea</taxon>
        <taxon>Cicadellidae</taxon>
        <taxon>Cicadellinae</taxon>
        <taxon>Cicadellini</taxon>
        <taxon>Graphocephala</taxon>
    </lineage>
</organism>
<dbReference type="AlphaFoldDB" id="A0A1B6MBQ1"/>
<dbReference type="PANTHER" id="PTHR28592:SF1">
    <property type="entry name" value="ARMADILLO REPEAT-CONTAINING PROTEIN 1"/>
    <property type="match status" value="1"/>
</dbReference>